<dbReference type="SUPFAM" id="SSF56349">
    <property type="entry name" value="DNA breaking-rejoining enzymes"/>
    <property type="match status" value="1"/>
</dbReference>
<sequence length="90" mass="10016">MFASTIGTPTEPRNLGRDFEKVRELAGLPGVRLHDLRHTVVSLLLGLGTPPHVVQAIARHAHIDVTMSIYAHTNLDAMRQALDAIEWREL</sequence>
<keyword evidence="4" id="KW-1185">Reference proteome</keyword>
<dbReference type="InterPro" id="IPR002104">
    <property type="entry name" value="Integrase_catalytic"/>
</dbReference>
<dbReference type="InterPro" id="IPR011010">
    <property type="entry name" value="DNA_brk_join_enz"/>
</dbReference>
<protein>
    <submittedName>
        <fullName evidence="3">Tyrosine-type recombinase/integrase</fullName>
    </submittedName>
</protein>
<accession>A0ABV9YQG5</accession>
<evidence type="ECO:0000256" key="1">
    <source>
        <dbReference type="ARBA" id="ARBA00023172"/>
    </source>
</evidence>
<gene>
    <name evidence="3" type="ORF">ACFPBZ_22150</name>
</gene>
<dbReference type="Proteomes" id="UP001595947">
    <property type="component" value="Unassembled WGS sequence"/>
</dbReference>
<dbReference type="EMBL" id="JBHSIV010000028">
    <property type="protein sequence ID" value="MFC5064943.1"/>
    <property type="molecule type" value="Genomic_DNA"/>
</dbReference>
<dbReference type="PROSITE" id="PS51898">
    <property type="entry name" value="TYR_RECOMBINASE"/>
    <property type="match status" value="1"/>
</dbReference>
<dbReference type="InterPro" id="IPR013762">
    <property type="entry name" value="Integrase-like_cat_sf"/>
</dbReference>
<evidence type="ECO:0000313" key="4">
    <source>
        <dbReference type="Proteomes" id="UP001595947"/>
    </source>
</evidence>
<organism evidence="3 4">
    <name type="scientific">Actinomycetospora atypica</name>
    <dbReference type="NCBI Taxonomy" id="1290095"/>
    <lineage>
        <taxon>Bacteria</taxon>
        <taxon>Bacillati</taxon>
        <taxon>Actinomycetota</taxon>
        <taxon>Actinomycetes</taxon>
        <taxon>Pseudonocardiales</taxon>
        <taxon>Pseudonocardiaceae</taxon>
        <taxon>Actinomycetospora</taxon>
    </lineage>
</organism>
<evidence type="ECO:0000259" key="2">
    <source>
        <dbReference type="PROSITE" id="PS51898"/>
    </source>
</evidence>
<dbReference type="RefSeq" id="WP_378038281.1">
    <property type="nucleotide sequence ID" value="NZ_JBHSIV010000028.1"/>
</dbReference>
<feature type="domain" description="Tyr recombinase" evidence="2">
    <location>
        <begin position="1"/>
        <end position="83"/>
    </location>
</feature>
<name>A0ABV9YQG5_9PSEU</name>
<evidence type="ECO:0000313" key="3">
    <source>
        <dbReference type="EMBL" id="MFC5064943.1"/>
    </source>
</evidence>
<dbReference type="Gene3D" id="1.10.443.10">
    <property type="entry name" value="Intergrase catalytic core"/>
    <property type="match status" value="1"/>
</dbReference>
<dbReference type="Pfam" id="PF00589">
    <property type="entry name" value="Phage_integrase"/>
    <property type="match status" value="1"/>
</dbReference>
<keyword evidence="1" id="KW-0233">DNA recombination</keyword>
<reference evidence="4" key="1">
    <citation type="journal article" date="2019" name="Int. J. Syst. Evol. Microbiol.">
        <title>The Global Catalogue of Microorganisms (GCM) 10K type strain sequencing project: providing services to taxonomists for standard genome sequencing and annotation.</title>
        <authorList>
            <consortium name="The Broad Institute Genomics Platform"/>
            <consortium name="The Broad Institute Genome Sequencing Center for Infectious Disease"/>
            <person name="Wu L."/>
            <person name="Ma J."/>
        </authorList>
    </citation>
    <scope>NUCLEOTIDE SEQUENCE [LARGE SCALE GENOMIC DNA]</scope>
    <source>
        <strain evidence="4">CGMCC 4.7093</strain>
    </source>
</reference>
<comment type="caution">
    <text evidence="3">The sequence shown here is derived from an EMBL/GenBank/DDBJ whole genome shotgun (WGS) entry which is preliminary data.</text>
</comment>
<proteinExistence type="predicted"/>